<dbReference type="InterPro" id="IPR000868">
    <property type="entry name" value="Isochorismatase-like_dom"/>
</dbReference>
<dbReference type="CDD" id="cd00431">
    <property type="entry name" value="cysteine_hydrolases"/>
    <property type="match status" value="1"/>
</dbReference>
<gene>
    <name evidence="3" type="ORF">E3I16_02040</name>
</gene>
<dbReference type="Gene3D" id="3.40.50.850">
    <property type="entry name" value="Isochorismatase-like"/>
    <property type="match status" value="1"/>
</dbReference>
<dbReference type="PANTHER" id="PTHR43540:SF6">
    <property type="entry name" value="ISOCHORISMATASE-LIKE DOMAIN-CONTAINING PROTEIN"/>
    <property type="match status" value="1"/>
</dbReference>
<organism evidence="3 4">
    <name type="scientific">Aerophobetes bacterium</name>
    <dbReference type="NCBI Taxonomy" id="2030807"/>
    <lineage>
        <taxon>Bacteria</taxon>
        <taxon>Candidatus Aerophobota</taxon>
    </lineage>
</organism>
<dbReference type="Pfam" id="PF00857">
    <property type="entry name" value="Isochorismatase"/>
    <property type="match status" value="1"/>
</dbReference>
<dbReference type="Proteomes" id="UP000316674">
    <property type="component" value="Unassembled WGS sequence"/>
</dbReference>
<evidence type="ECO:0000259" key="2">
    <source>
        <dbReference type="Pfam" id="PF00857"/>
    </source>
</evidence>
<sequence>MGKEALLVIEMLNDFIEVGAPLEVPAARKILPYVKRRIKEAREKQIPIIYICDSHRENDEEFGKWPKHAIYGTRGAEIIEELKPGKDDFIVRKRRYSAFLGTDLDLLLKELRIEKLHLVGVLTNICVFLTAVEAAMRDYEVVVYADSVAALSEQAHKFSLSQLKDVFKVKVED</sequence>
<comment type="caution">
    <text evidence="3">The sequence shown here is derived from an EMBL/GenBank/DDBJ whole genome shotgun (WGS) entry which is preliminary data.</text>
</comment>
<name>A0A523ZFL5_UNCAE</name>
<dbReference type="SUPFAM" id="SSF52499">
    <property type="entry name" value="Isochorismatase-like hydrolases"/>
    <property type="match status" value="1"/>
</dbReference>
<dbReference type="InterPro" id="IPR036380">
    <property type="entry name" value="Isochorismatase-like_sf"/>
</dbReference>
<dbReference type="EMBL" id="SOHY01000128">
    <property type="protein sequence ID" value="TEU02566.1"/>
    <property type="molecule type" value="Genomic_DNA"/>
</dbReference>
<keyword evidence="1 3" id="KW-0378">Hydrolase</keyword>
<dbReference type="InterPro" id="IPR050272">
    <property type="entry name" value="Isochorismatase-like_hydrls"/>
</dbReference>
<dbReference type="GO" id="GO:0008908">
    <property type="term" value="F:isochorismatase activity"/>
    <property type="evidence" value="ECO:0007669"/>
    <property type="project" value="InterPro"/>
</dbReference>
<dbReference type="AlphaFoldDB" id="A0A523ZFL5"/>
<protein>
    <submittedName>
        <fullName evidence="3">Cysteine hydrolase</fullName>
    </submittedName>
</protein>
<proteinExistence type="predicted"/>
<evidence type="ECO:0000313" key="4">
    <source>
        <dbReference type="Proteomes" id="UP000316674"/>
    </source>
</evidence>
<dbReference type="PANTHER" id="PTHR43540">
    <property type="entry name" value="PEROXYUREIDOACRYLATE/UREIDOACRYLATE AMIDOHYDROLASE-RELATED"/>
    <property type="match status" value="1"/>
</dbReference>
<evidence type="ECO:0000256" key="1">
    <source>
        <dbReference type="ARBA" id="ARBA00022801"/>
    </source>
</evidence>
<dbReference type="InterPro" id="IPR016291">
    <property type="entry name" value="Isochorismatase"/>
</dbReference>
<accession>A0A523ZFL5</accession>
<evidence type="ECO:0000313" key="3">
    <source>
        <dbReference type="EMBL" id="TEU02566.1"/>
    </source>
</evidence>
<reference evidence="3 4" key="1">
    <citation type="submission" date="2019-03" db="EMBL/GenBank/DDBJ databases">
        <title>Metabolic potential of uncultured bacteria and archaea associated with petroleum seepage in deep-sea sediments.</title>
        <authorList>
            <person name="Dong X."/>
            <person name="Hubert C."/>
        </authorList>
    </citation>
    <scope>NUCLEOTIDE SEQUENCE [LARGE SCALE GENOMIC DNA]</scope>
    <source>
        <strain evidence="3">E26_bin6</strain>
    </source>
</reference>
<dbReference type="PRINTS" id="PR01398">
    <property type="entry name" value="ISCHRISMTASE"/>
</dbReference>
<feature type="domain" description="Isochorismatase-like" evidence="2">
    <location>
        <begin position="5"/>
        <end position="167"/>
    </location>
</feature>